<dbReference type="Gene3D" id="3.40.50.1440">
    <property type="entry name" value="Tubulin/FtsZ, GTPase domain"/>
    <property type="match status" value="2"/>
</dbReference>
<dbReference type="InterPro" id="IPR000158">
    <property type="entry name" value="Cell_div_FtsZ"/>
</dbReference>
<feature type="binding site" evidence="6">
    <location>
        <position position="552"/>
    </location>
    <ligand>
        <name>GTP</name>
        <dbReference type="ChEBI" id="CHEBI:37565"/>
    </ligand>
</feature>
<comment type="similarity">
    <text evidence="1 6">Belongs to the FtsZ family.</text>
</comment>
<dbReference type="Proteomes" id="UP000176774">
    <property type="component" value="Unassembled WGS sequence"/>
</dbReference>
<sequence length="680" mass="75332">MNPKIKVIGVGGSGSNTISRIAKFNDKKVELIAVNTDAQALHFCKVANKVLIGKNTTQGLGAGMDIDLGKKAAEESKEEISHFLQDADLVFITCGLGGGCLRGSSFITTNPKGPVRIDSIKPGSMVYSFEDNNLVKRKVLAAMKTGVKKVLELKTKNRTICASEDHPFLRVKPLNFLNQNRFSKFELEWTELRNLKKEDLVVILKKIPNEGSPLKLSENFVTDEKFCQLFGFLLGDGWISKSKDSWKVYFSPSKNNKNNKKYLDLIRECLGLEMKKYKSANWYCAGSKKVYELLEELGLHKPAKEKEIPQWVFTLPESQKKAFIIGLADADASYSTQIGKTGLPKKEIKFEMASEKIIKELKFLCDSIGLRTSNVSLRTRIIKPPNTKEAREFTSWTIRIYKTQELLGALPHLKSRSGENFLYKFRSRKIPDFFKHFGFNRVESIKNMGEEEVYDITVEGSHNFVADGFVVHNTGSGASPVIAAITKDLGILTVAVVTTPFSFEGQERKKISQTAIEKLKSNVDSLLIISNDNLLKVVDEKTTVSNAFEICDDLLRQAVQGITDLMLAPGIISIDFASVVSIMKNSGQALFGTGKATGENRAKEAATKAITSPLLDFSIKGSKGVLFNISGMDISLNEIKDATKIITEHVDPKAKIIFGAVKDATLKKGEIKITVIATKF</sequence>
<dbReference type="Gene3D" id="2.170.16.10">
    <property type="entry name" value="Hedgehog/Intein (Hint) domain"/>
    <property type="match status" value="2"/>
</dbReference>
<evidence type="ECO:0000256" key="3">
    <source>
        <dbReference type="ARBA" id="ARBA00022813"/>
    </source>
</evidence>
<dbReference type="SMART" id="SM00865">
    <property type="entry name" value="Tubulin_C"/>
    <property type="match status" value="1"/>
</dbReference>
<dbReference type="InterPro" id="IPR037103">
    <property type="entry name" value="Tubulin/FtsZ-like_C"/>
</dbReference>
<dbReference type="SMART" id="SM00864">
    <property type="entry name" value="Tubulin"/>
    <property type="match status" value="2"/>
</dbReference>
<dbReference type="AlphaFoldDB" id="A0A1G2ID79"/>
<dbReference type="PANTHER" id="PTHR30314:SF3">
    <property type="entry name" value="MITOCHONDRIAL DIVISION PROTEIN FSZA"/>
    <property type="match status" value="1"/>
</dbReference>
<dbReference type="Pfam" id="PF14890">
    <property type="entry name" value="Intein_splicing"/>
    <property type="match status" value="1"/>
</dbReference>
<keyword evidence="2 6" id="KW-0547">Nucleotide-binding</keyword>
<evidence type="ECO:0000313" key="8">
    <source>
        <dbReference type="EMBL" id="OGZ72521.1"/>
    </source>
</evidence>
<dbReference type="GO" id="GO:0004519">
    <property type="term" value="F:endonuclease activity"/>
    <property type="evidence" value="ECO:0007669"/>
    <property type="project" value="InterPro"/>
</dbReference>
<dbReference type="STRING" id="1802214.A2908_01465"/>
<dbReference type="CDD" id="cd02201">
    <property type="entry name" value="FtsZ_type1"/>
    <property type="match status" value="1"/>
</dbReference>
<keyword evidence="3" id="KW-0068">Autocatalytic cleavage</keyword>
<dbReference type="InterPro" id="IPR006142">
    <property type="entry name" value="INTEIN"/>
</dbReference>
<reference evidence="8 9" key="1">
    <citation type="journal article" date="2016" name="Nat. Commun.">
        <title>Thousands of microbial genomes shed light on interconnected biogeochemical processes in an aquifer system.</title>
        <authorList>
            <person name="Anantharaman K."/>
            <person name="Brown C.T."/>
            <person name="Hug L.A."/>
            <person name="Sharon I."/>
            <person name="Castelle C.J."/>
            <person name="Probst A.J."/>
            <person name="Thomas B.C."/>
            <person name="Singh A."/>
            <person name="Wilkins M.J."/>
            <person name="Karaoz U."/>
            <person name="Brodie E.L."/>
            <person name="Williams K.H."/>
            <person name="Hubbard S.S."/>
            <person name="Banfield J.F."/>
        </authorList>
    </citation>
    <scope>NUCLEOTIDE SEQUENCE [LARGE SCALE GENOMIC DNA]</scope>
</reference>
<dbReference type="Pfam" id="PF00091">
    <property type="entry name" value="Tubulin"/>
    <property type="match status" value="2"/>
</dbReference>
<dbReference type="GO" id="GO:0043093">
    <property type="term" value="P:FtsZ-dependent cytokinesis"/>
    <property type="evidence" value="ECO:0007669"/>
    <property type="project" value="UniProtKB-UniRule"/>
</dbReference>
<dbReference type="InterPro" id="IPR004042">
    <property type="entry name" value="Intein_endonuc_central"/>
</dbReference>
<comment type="caution">
    <text evidence="6">Lacks conserved residue(s) required for the propagation of feature annotation.</text>
</comment>
<name>A0A1G2ID79_9BACT</name>
<dbReference type="SUPFAM" id="SSF51294">
    <property type="entry name" value="Hedgehog/intein (Hint) domain"/>
    <property type="match status" value="1"/>
</dbReference>
<dbReference type="Pfam" id="PF12327">
    <property type="entry name" value="FtsZ_C"/>
    <property type="match status" value="1"/>
</dbReference>
<dbReference type="SUPFAM" id="SSF55307">
    <property type="entry name" value="Tubulin C-terminal domain-like"/>
    <property type="match status" value="1"/>
</dbReference>
<keyword evidence="6" id="KW-0717">Septation</keyword>
<dbReference type="InterPro" id="IPR003586">
    <property type="entry name" value="Hint_dom_C"/>
</dbReference>
<dbReference type="PROSITE" id="PS50817">
    <property type="entry name" value="INTEIN_N_TER"/>
    <property type="match status" value="1"/>
</dbReference>
<evidence type="ECO:0000256" key="6">
    <source>
        <dbReference type="HAMAP-Rule" id="MF_00909"/>
    </source>
</evidence>
<dbReference type="InterPro" id="IPR003008">
    <property type="entry name" value="Tubulin_FtsZ_GTPase"/>
</dbReference>
<dbReference type="InterPro" id="IPR045061">
    <property type="entry name" value="FtsZ/CetZ"/>
</dbReference>
<proteinExistence type="inferred from homology"/>
<dbReference type="PROSITE" id="PS50818">
    <property type="entry name" value="INTEIN_C_TER"/>
    <property type="match status" value="1"/>
</dbReference>
<dbReference type="PRINTS" id="PR00379">
    <property type="entry name" value="INTEIN"/>
</dbReference>
<dbReference type="CDD" id="cd00081">
    <property type="entry name" value="Hint"/>
    <property type="match status" value="2"/>
</dbReference>
<dbReference type="GO" id="GO:0000917">
    <property type="term" value="P:division septum assembly"/>
    <property type="evidence" value="ECO:0007669"/>
    <property type="project" value="UniProtKB-KW"/>
</dbReference>
<evidence type="ECO:0000256" key="5">
    <source>
        <dbReference type="ARBA" id="ARBA00023134"/>
    </source>
</evidence>
<feature type="binding site" evidence="6">
    <location>
        <position position="504"/>
    </location>
    <ligand>
        <name>GTP</name>
        <dbReference type="ChEBI" id="CHEBI:37565"/>
    </ligand>
</feature>
<comment type="subunit">
    <text evidence="6">Homodimer. Polymerizes to form a dynamic ring structure in a strictly GTP-dependent manner. Interacts directly with several other division proteins.</text>
</comment>
<dbReference type="InterPro" id="IPR030934">
    <property type="entry name" value="Intein_C"/>
</dbReference>
<dbReference type="GO" id="GO:0005737">
    <property type="term" value="C:cytoplasm"/>
    <property type="evidence" value="ECO:0007669"/>
    <property type="project" value="UniProtKB-SubCell"/>
</dbReference>
<dbReference type="GO" id="GO:0051258">
    <property type="term" value="P:protein polymerization"/>
    <property type="evidence" value="ECO:0007669"/>
    <property type="project" value="UniProtKB-UniRule"/>
</dbReference>
<comment type="subcellular location">
    <subcellularLocation>
        <location evidence="6">Cytoplasm</location>
    </subcellularLocation>
    <text evidence="6">Assembles at midcell at the inner surface of the cytoplasmic membrane.</text>
</comment>
<dbReference type="InterPro" id="IPR036525">
    <property type="entry name" value="Tubulin/FtsZ_GTPase_sf"/>
</dbReference>
<dbReference type="PANTHER" id="PTHR30314">
    <property type="entry name" value="CELL DIVISION PROTEIN FTSZ-RELATED"/>
    <property type="match status" value="1"/>
</dbReference>
<dbReference type="SMART" id="SM00305">
    <property type="entry name" value="HintC"/>
    <property type="match status" value="1"/>
</dbReference>
<dbReference type="InterPro" id="IPR018316">
    <property type="entry name" value="Tubulin/FtsZ_2-layer-sand-dom"/>
</dbReference>
<evidence type="ECO:0000313" key="9">
    <source>
        <dbReference type="Proteomes" id="UP000176774"/>
    </source>
</evidence>
<dbReference type="InterPro" id="IPR008280">
    <property type="entry name" value="Tub_FtsZ_C"/>
</dbReference>
<dbReference type="InterPro" id="IPR006141">
    <property type="entry name" value="Intein_N"/>
</dbReference>
<dbReference type="Gene3D" id="3.30.1330.20">
    <property type="entry name" value="Tubulin/FtsZ, C-terminal domain"/>
    <property type="match status" value="1"/>
</dbReference>
<keyword evidence="4" id="KW-0651">Protein splicing</keyword>
<dbReference type="PRINTS" id="PR00423">
    <property type="entry name" value="CELLDVISFTSZ"/>
</dbReference>
<dbReference type="InterPro" id="IPR024757">
    <property type="entry name" value="FtsZ_C"/>
</dbReference>
<dbReference type="InterPro" id="IPR027434">
    <property type="entry name" value="Homing_endonucl"/>
</dbReference>
<keyword evidence="6" id="KW-0132">Cell division</keyword>
<keyword evidence="5 6" id="KW-0342">GTP-binding</keyword>
<evidence type="ECO:0000259" key="7">
    <source>
        <dbReference type="PROSITE" id="PS50819"/>
    </source>
</evidence>
<dbReference type="InterPro" id="IPR036844">
    <property type="entry name" value="Hint_dom_sf"/>
</dbReference>
<dbReference type="SUPFAM" id="SSF55608">
    <property type="entry name" value="Homing endonucleases"/>
    <property type="match status" value="1"/>
</dbReference>
<dbReference type="GO" id="GO:0016539">
    <property type="term" value="P:intein-mediated protein splicing"/>
    <property type="evidence" value="ECO:0007669"/>
    <property type="project" value="InterPro"/>
</dbReference>
<dbReference type="GO" id="GO:0032153">
    <property type="term" value="C:cell division site"/>
    <property type="evidence" value="ECO:0007669"/>
    <property type="project" value="UniProtKB-UniRule"/>
</dbReference>
<dbReference type="NCBIfam" id="TIGR01443">
    <property type="entry name" value="intein_Cterm"/>
    <property type="match status" value="1"/>
</dbReference>
<dbReference type="EMBL" id="MHPA01000025">
    <property type="protein sequence ID" value="OGZ72521.1"/>
    <property type="molecule type" value="Genomic_DNA"/>
</dbReference>
<keyword evidence="6" id="KW-0131">Cell cycle</keyword>
<dbReference type="SUPFAM" id="SSF52490">
    <property type="entry name" value="Tubulin nucleotide-binding domain-like"/>
    <property type="match status" value="2"/>
</dbReference>
<gene>
    <name evidence="6" type="primary">ftsZ</name>
    <name evidence="8" type="ORF">A2908_01465</name>
</gene>
<dbReference type="HAMAP" id="MF_00909">
    <property type="entry name" value="FtsZ"/>
    <property type="match status" value="1"/>
</dbReference>
<dbReference type="InterPro" id="IPR003587">
    <property type="entry name" value="Hint_dom_N"/>
</dbReference>
<dbReference type="SMART" id="SM00306">
    <property type="entry name" value="HintN"/>
    <property type="match status" value="1"/>
</dbReference>
<evidence type="ECO:0000256" key="2">
    <source>
        <dbReference type="ARBA" id="ARBA00022741"/>
    </source>
</evidence>
<feature type="domain" description="DOD-type homing endonuclease" evidence="7">
    <location>
        <begin position="229"/>
        <end position="370"/>
    </location>
</feature>
<dbReference type="GO" id="GO:0003924">
    <property type="term" value="F:GTPase activity"/>
    <property type="evidence" value="ECO:0007669"/>
    <property type="project" value="UniProtKB-UniRule"/>
</dbReference>
<dbReference type="Gene3D" id="3.10.28.10">
    <property type="entry name" value="Homing endonucleases"/>
    <property type="match status" value="1"/>
</dbReference>
<accession>A0A1G2ID79</accession>
<organism evidence="8 9">
    <name type="scientific">Candidatus Staskawiczbacteria bacterium RIFCSPLOWO2_01_FULL_38_12b</name>
    <dbReference type="NCBI Taxonomy" id="1802214"/>
    <lineage>
        <taxon>Bacteria</taxon>
        <taxon>Candidatus Staskawicziibacteriota</taxon>
    </lineage>
</organism>
<comment type="function">
    <text evidence="6">Essential cell division protein that forms a contractile ring structure (Z ring) at the future cell division site. The regulation of the ring assembly controls the timing and the location of cell division. One of the functions of the FtsZ ring is to recruit other cell division proteins to the septum to produce a new cell wall between the dividing cells. Binds GTP and shows GTPase activity.</text>
</comment>
<dbReference type="GO" id="GO:0005525">
    <property type="term" value="F:GTP binding"/>
    <property type="evidence" value="ECO:0007669"/>
    <property type="project" value="UniProtKB-UniRule"/>
</dbReference>
<evidence type="ECO:0000256" key="4">
    <source>
        <dbReference type="ARBA" id="ARBA00023000"/>
    </source>
</evidence>
<feature type="binding site" evidence="6">
    <location>
        <position position="508"/>
    </location>
    <ligand>
        <name>GTP</name>
        <dbReference type="ChEBI" id="CHEBI:37565"/>
    </ligand>
</feature>
<dbReference type="PROSITE" id="PS50819">
    <property type="entry name" value="INTEIN_ENDONUCLEASE"/>
    <property type="match status" value="1"/>
</dbReference>
<keyword evidence="6" id="KW-0963">Cytoplasm</keyword>
<protein>
    <recommendedName>
        <fullName evidence="6">Cell division protein FtsZ</fullName>
    </recommendedName>
</protein>
<comment type="caution">
    <text evidence="8">The sequence shown here is derived from an EMBL/GenBank/DDBJ whole genome shotgun (WGS) entry which is preliminary data.</text>
</comment>
<evidence type="ECO:0000256" key="1">
    <source>
        <dbReference type="ARBA" id="ARBA00009690"/>
    </source>
</evidence>